<dbReference type="EMBL" id="BMXG01000002">
    <property type="protein sequence ID" value="GHB92840.1"/>
    <property type="molecule type" value="Genomic_DNA"/>
</dbReference>
<dbReference type="InterPro" id="IPR036465">
    <property type="entry name" value="vWFA_dom_sf"/>
</dbReference>
<feature type="domain" description="VWFA" evidence="1">
    <location>
        <begin position="386"/>
        <end position="563"/>
    </location>
</feature>
<dbReference type="Proteomes" id="UP000642829">
    <property type="component" value="Unassembled WGS sequence"/>
</dbReference>
<dbReference type="Pfam" id="PF13768">
    <property type="entry name" value="VWA_3"/>
    <property type="match status" value="1"/>
</dbReference>
<gene>
    <name evidence="2" type="ORF">GCM10007047_05160</name>
</gene>
<reference evidence="2" key="1">
    <citation type="journal article" date="2014" name="Int. J. Syst. Evol. Microbiol.">
        <title>Complete genome sequence of Corynebacterium casei LMG S-19264T (=DSM 44701T), isolated from a smear-ripened cheese.</title>
        <authorList>
            <consortium name="US DOE Joint Genome Institute (JGI-PGF)"/>
            <person name="Walter F."/>
            <person name="Albersmeier A."/>
            <person name="Kalinowski J."/>
            <person name="Ruckert C."/>
        </authorList>
    </citation>
    <scope>NUCLEOTIDE SEQUENCE</scope>
    <source>
        <strain evidence="2">KCTC 12870</strain>
    </source>
</reference>
<dbReference type="RefSeq" id="WP_189511544.1">
    <property type="nucleotide sequence ID" value="NZ_BMXG01000002.1"/>
</dbReference>
<comment type="caution">
    <text evidence="2">The sequence shown here is derived from an EMBL/GenBank/DDBJ whole genome shotgun (WGS) entry which is preliminary data.</text>
</comment>
<evidence type="ECO:0000313" key="3">
    <source>
        <dbReference type="Proteomes" id="UP000642829"/>
    </source>
</evidence>
<evidence type="ECO:0000313" key="2">
    <source>
        <dbReference type="EMBL" id="GHB92840.1"/>
    </source>
</evidence>
<dbReference type="CDD" id="cd00198">
    <property type="entry name" value="vWFA"/>
    <property type="match status" value="1"/>
</dbReference>
<dbReference type="PROSITE" id="PS50234">
    <property type="entry name" value="VWFA"/>
    <property type="match status" value="1"/>
</dbReference>
<dbReference type="InterPro" id="IPR029062">
    <property type="entry name" value="Class_I_gatase-like"/>
</dbReference>
<accession>A0A8J3DEX5</accession>
<dbReference type="PANTHER" id="PTHR37947">
    <property type="entry name" value="BLL2462 PROTEIN"/>
    <property type="match status" value="1"/>
</dbReference>
<dbReference type="PANTHER" id="PTHR37947:SF2">
    <property type="entry name" value="VON WILLEBRAND FACTOR TYPE A"/>
    <property type="match status" value="1"/>
</dbReference>
<name>A0A8J3DEX5_9BACT</name>
<dbReference type="Pfam" id="PF13519">
    <property type="entry name" value="VWA_2"/>
    <property type="match status" value="1"/>
</dbReference>
<protein>
    <submittedName>
        <fullName evidence="2">VWA domain-containing protein</fullName>
    </submittedName>
</protein>
<dbReference type="SUPFAM" id="SSF53300">
    <property type="entry name" value="vWA-like"/>
    <property type="match status" value="2"/>
</dbReference>
<keyword evidence="3" id="KW-1185">Reference proteome</keyword>
<sequence length="845" mass="92683">MFRQPEWFFLLPVLAFLGWYARGLQLWRPLRVICLLLATIFLADPQWRLLKPGLDLWVLVDQSDSAKDVLGPRLTEWEALISDSRGPDDTLHFVDFARGATERSSDILRFEDSLNQTNLATALHIAEARRANNRAARVLILTDGYSTEPLANIAKSLQNAKTPVDYRLAIFDATADFQVERLDMPNRNQTAEPFLIELLVTGPAGGSTEYHIKRDDKTVAQGTVSTPAGRGRIRLKDRILTPGAYRYEATLSNVNDPRPGNNSAERWIEISGGPRIILVTRYQDDPVATTLRRLGFELEVITNARQFHEGRLTGAQAVIFNDIPANEIPADTLEAIDFYVRGQGGGFVMLGGKFSFGSGGYFESPVENILPVSLELKEEHRKLAVAMAIVVDRSGSMATTVPGGMSKMDLANSGVAEAARLLGPNDLLTVFAVDSEPHIIVPLTSVGPNLPTIENRVRSIQSMGGGIYVYTGLKAAWQELKKSPVGQKHIILFSDAADSEEPGNYKSLIAEMVKEGASVSVIGLGSSTDSDAAFIEDIAKLGNGRMFFNDNPANLPAVFAQETVAVARSAFVEEQTGVEPTAGWLQIAAGALDWPAYFDGYNLSYLKEGATAAANTRDEYNAPLVAFWNRGSGRAAAVSFAVSGDYSAATRTWPAYGDFMQTLTRWLIGQDIPRGLGLSTHLQGNELTLDFFYDDTQADLPEAGLPKLLYTTQSANEALTGVWERIEPGLFRAKLTLDFGQSYRGAVQVGDHSLPFGPIIAGENVEWQTSPVALNDLIQLSKTTGGEERVNLAESWQAPDTDIKQSLRLWILFLLTPLFLLEILQTRLGLASSSFQDFFSRKQRI</sequence>
<organism evidence="2 3">
    <name type="scientific">Cerasicoccus arenae</name>
    <dbReference type="NCBI Taxonomy" id="424488"/>
    <lineage>
        <taxon>Bacteria</taxon>
        <taxon>Pseudomonadati</taxon>
        <taxon>Verrucomicrobiota</taxon>
        <taxon>Opitutia</taxon>
        <taxon>Puniceicoccales</taxon>
        <taxon>Cerasicoccaceae</taxon>
        <taxon>Cerasicoccus</taxon>
    </lineage>
</organism>
<dbReference type="AlphaFoldDB" id="A0A8J3DEX5"/>
<proteinExistence type="predicted"/>
<dbReference type="Gene3D" id="3.40.50.880">
    <property type="match status" value="2"/>
</dbReference>
<dbReference type="SUPFAM" id="SSF52317">
    <property type="entry name" value="Class I glutamine amidotransferase-like"/>
    <property type="match status" value="1"/>
</dbReference>
<evidence type="ECO:0000259" key="1">
    <source>
        <dbReference type="PROSITE" id="PS50234"/>
    </source>
</evidence>
<dbReference type="SMART" id="SM00327">
    <property type="entry name" value="VWA"/>
    <property type="match status" value="2"/>
</dbReference>
<reference evidence="2" key="2">
    <citation type="submission" date="2020-09" db="EMBL/GenBank/DDBJ databases">
        <authorList>
            <person name="Sun Q."/>
            <person name="Kim S."/>
        </authorList>
    </citation>
    <scope>NUCLEOTIDE SEQUENCE</scope>
    <source>
        <strain evidence="2">KCTC 12870</strain>
    </source>
</reference>
<dbReference type="InterPro" id="IPR002035">
    <property type="entry name" value="VWF_A"/>
</dbReference>